<accession>A0A0N4U447</accession>
<dbReference type="STRING" id="318479.A0A0N4U447"/>
<dbReference type="InterPro" id="IPR011993">
    <property type="entry name" value="PH-like_dom_sf"/>
</dbReference>
<evidence type="ECO:0000313" key="3">
    <source>
        <dbReference type="Proteomes" id="UP000274756"/>
    </source>
</evidence>
<protein>
    <submittedName>
        <fullName evidence="4">PAS domain-containing protein</fullName>
    </submittedName>
</protein>
<dbReference type="PANTHER" id="PTHR21636">
    <property type="entry name" value="PROTEIN DOK-7"/>
    <property type="match status" value="1"/>
</dbReference>
<dbReference type="Proteomes" id="UP000038040">
    <property type="component" value="Unplaced"/>
</dbReference>
<reference evidence="4" key="1">
    <citation type="submission" date="2017-02" db="UniProtKB">
        <authorList>
            <consortium name="WormBaseParasite"/>
        </authorList>
    </citation>
    <scope>IDENTIFICATION</scope>
</reference>
<gene>
    <name evidence="1" type="ORF">DME_LOCUS5901</name>
</gene>
<dbReference type="GO" id="GO:0007528">
    <property type="term" value="P:neuromuscular junction development"/>
    <property type="evidence" value="ECO:0007669"/>
    <property type="project" value="TreeGrafter"/>
</dbReference>
<sequence length="192" mass="22049">MCIISSKELPIISFSSMENLILWESWIDQTCCRGSLFYLQLLAAPEKSRANLSLYREVRLHMHDGRFALVEGRPQRIIGFWRIKDVIRISFISNVLHFFAHDPSGVDDGMYSLACGKIEEIEKHFSMCKKAGVLLSYLRHKSGNDCWLHAYAESVSPVSNRSYTFHYPVLQFNDGFPEAVPPSQKQVAFFHS</sequence>
<dbReference type="PANTHER" id="PTHR21636:SF2">
    <property type="entry name" value="PROTEIN DOK-7"/>
    <property type="match status" value="1"/>
</dbReference>
<dbReference type="EMBL" id="UYYG01001153">
    <property type="protein sequence ID" value="VDN55928.1"/>
    <property type="molecule type" value="Genomic_DNA"/>
</dbReference>
<dbReference type="InterPro" id="IPR037746">
    <property type="entry name" value="Dok-7"/>
</dbReference>
<evidence type="ECO:0000313" key="4">
    <source>
        <dbReference type="WBParaSite" id="DME_0000154101-mRNA-1"/>
    </source>
</evidence>
<reference evidence="1 3" key="2">
    <citation type="submission" date="2018-11" db="EMBL/GenBank/DDBJ databases">
        <authorList>
            <consortium name="Pathogen Informatics"/>
        </authorList>
    </citation>
    <scope>NUCLEOTIDE SEQUENCE [LARGE SCALE GENOMIC DNA]</scope>
</reference>
<organism evidence="2 4">
    <name type="scientific">Dracunculus medinensis</name>
    <name type="common">Guinea worm</name>
    <dbReference type="NCBI Taxonomy" id="318479"/>
    <lineage>
        <taxon>Eukaryota</taxon>
        <taxon>Metazoa</taxon>
        <taxon>Ecdysozoa</taxon>
        <taxon>Nematoda</taxon>
        <taxon>Chromadorea</taxon>
        <taxon>Rhabditida</taxon>
        <taxon>Spirurina</taxon>
        <taxon>Dracunculoidea</taxon>
        <taxon>Dracunculidae</taxon>
        <taxon>Dracunculus</taxon>
    </lineage>
</organism>
<dbReference type="OrthoDB" id="6537982at2759"/>
<dbReference type="AlphaFoldDB" id="A0A0N4U447"/>
<dbReference type="GO" id="GO:0019901">
    <property type="term" value="F:protein kinase binding"/>
    <property type="evidence" value="ECO:0007669"/>
    <property type="project" value="InterPro"/>
</dbReference>
<dbReference type="Gene3D" id="2.30.29.30">
    <property type="entry name" value="Pleckstrin-homology domain (PH domain)/Phosphotyrosine-binding domain (PTB)"/>
    <property type="match status" value="1"/>
</dbReference>
<keyword evidence="3" id="KW-1185">Reference proteome</keyword>
<dbReference type="WBParaSite" id="DME_0000154101-mRNA-1">
    <property type="protein sequence ID" value="DME_0000154101-mRNA-1"/>
    <property type="gene ID" value="DME_0000154101"/>
</dbReference>
<name>A0A0N4U447_DRAME</name>
<proteinExistence type="predicted"/>
<evidence type="ECO:0000313" key="2">
    <source>
        <dbReference type="Proteomes" id="UP000038040"/>
    </source>
</evidence>
<evidence type="ECO:0000313" key="1">
    <source>
        <dbReference type="EMBL" id="VDN55928.1"/>
    </source>
</evidence>
<dbReference type="Proteomes" id="UP000274756">
    <property type="component" value="Unassembled WGS sequence"/>
</dbReference>